<dbReference type="InterPro" id="IPR036138">
    <property type="entry name" value="PBP_dimer_sf"/>
</dbReference>
<dbReference type="SUPFAM" id="SSF56601">
    <property type="entry name" value="beta-lactamase/transpeptidase-like"/>
    <property type="match status" value="1"/>
</dbReference>
<accession>A0A437UMJ0</accession>
<sequence>MKLTNPFKNFFEKLKLADEKGRNQNKSHIPFRLNFLFFVIFGLFVILVTRLGYLQIVEGDKMKAEMKASTTITVKENAPRGVIYDAKGTALVNNKANPAITFTRGNQMEASDILKLAIELDKLIDVPTDENLTTRDKKDYWLADKDHLKEAEDRLSFKEKNLDNTNEYQKLVDKVKDSEIQFTEDQLKIATIFKRMNSASALSTVFIKNDGVTDEELAVVAERASDLPGVSTGTDWDRSYNEDLDGSLRSILGKITTEKEGLPAEEADELLKKGYARNDRVGKSYLEKQYEEQLQGKKGEYKVTLNSEGNIEKQKEVKKGEKGSNLVLTINSDFQKKVEDILKKHYQGLVDSGVAKYSPGAYAVAMNPNTGEVLAMTGFTHDVNSKEIEENTLGTITSAFEPGSVVKAGTVTAGYQTGAITGNDTLIDQPIKLSGTALKGSIYNKVLGNQIPLNTVKALEWSSNAYMMQIVLRMLGVQYQQEMSLPESASSKEMYDKLRNAFAEYGMGVKTQIDLPNETRGLVNEDFGTDHAPGGGNLLDLSFGQYDTYTPMQLAQYASTVANGGTRIAPHVVKGIYGNNDSGGLGELQQEITGKKLDQVNITAEQMGIIKQGFYQAVHGSDPYTTARDLASAKLDPAAKTGTAETVVSVNGQAVNTINSNIVAYAPHDKPQIAISVMLPNLDEEHDDTNKAIAKDIINAFADTYGVQ</sequence>
<keyword evidence="7 10" id="KW-1133">Transmembrane helix</keyword>
<proteinExistence type="inferred from homology"/>
<gene>
    <name evidence="13" type="ORF">EK398_08235</name>
</gene>
<feature type="domain" description="Penicillin-binding protein transpeptidase" evidence="11">
    <location>
        <begin position="362"/>
        <end position="698"/>
    </location>
</feature>
<evidence type="ECO:0000259" key="12">
    <source>
        <dbReference type="Pfam" id="PF03717"/>
    </source>
</evidence>
<dbReference type="GO" id="GO:0008360">
    <property type="term" value="P:regulation of cell shape"/>
    <property type="evidence" value="ECO:0007669"/>
    <property type="project" value="UniProtKB-KW"/>
</dbReference>
<feature type="transmembrane region" description="Helical" evidence="10">
    <location>
        <begin position="33"/>
        <end position="53"/>
    </location>
</feature>
<dbReference type="AlphaFoldDB" id="A0A437UMJ0"/>
<dbReference type="RefSeq" id="WP_127978787.1">
    <property type="nucleotide sequence ID" value="NZ_JBBJUN010000001.1"/>
</dbReference>
<dbReference type="GO" id="GO:0071555">
    <property type="term" value="P:cell wall organization"/>
    <property type="evidence" value="ECO:0007669"/>
    <property type="project" value="UniProtKB-KW"/>
</dbReference>
<keyword evidence="8 10" id="KW-0472">Membrane</keyword>
<name>A0A437UMJ0_ENTAV</name>
<keyword evidence="5" id="KW-0133">Cell shape</keyword>
<feature type="domain" description="Penicillin-binding protein dimerisation" evidence="12">
    <location>
        <begin position="76"/>
        <end position="315"/>
    </location>
</feature>
<evidence type="ECO:0000256" key="7">
    <source>
        <dbReference type="ARBA" id="ARBA00022989"/>
    </source>
</evidence>
<comment type="caution">
    <text evidence="13">The sequence shown here is derived from an EMBL/GenBank/DDBJ whole genome shotgun (WGS) entry which is preliminary data.</text>
</comment>
<evidence type="ECO:0000256" key="8">
    <source>
        <dbReference type="ARBA" id="ARBA00023136"/>
    </source>
</evidence>
<dbReference type="InterPro" id="IPR001460">
    <property type="entry name" value="PCN-bd_Tpept"/>
</dbReference>
<organism evidence="13 14">
    <name type="scientific">Enterococcus avium</name>
    <name type="common">Streptococcus avium</name>
    <dbReference type="NCBI Taxonomy" id="33945"/>
    <lineage>
        <taxon>Bacteria</taxon>
        <taxon>Bacillati</taxon>
        <taxon>Bacillota</taxon>
        <taxon>Bacilli</taxon>
        <taxon>Lactobacillales</taxon>
        <taxon>Enterococcaceae</taxon>
        <taxon>Enterococcus</taxon>
    </lineage>
</organism>
<keyword evidence="9" id="KW-0961">Cell wall biogenesis/degradation</keyword>
<evidence type="ECO:0000313" key="14">
    <source>
        <dbReference type="Proteomes" id="UP000288388"/>
    </source>
</evidence>
<keyword evidence="4 10" id="KW-0812">Transmembrane</keyword>
<reference evidence="13 14" key="1">
    <citation type="submission" date="2018-12" db="EMBL/GenBank/DDBJ databases">
        <title>A novel vanA-carrying plasmid in a clinical isolate of Enterococcus avium.</title>
        <authorList>
            <person name="Bernasconi O.J."/>
            <person name="Luzzaro F."/>
            <person name="Endimiani A."/>
        </authorList>
    </citation>
    <scope>NUCLEOTIDE SEQUENCE [LARGE SCALE GENOMIC DNA]</scope>
    <source>
        <strain evidence="13 14">LC0559/18</strain>
    </source>
</reference>
<dbReference type="Pfam" id="PF03717">
    <property type="entry name" value="PBP_dimer"/>
    <property type="match status" value="1"/>
</dbReference>
<evidence type="ECO:0000256" key="9">
    <source>
        <dbReference type="ARBA" id="ARBA00023316"/>
    </source>
</evidence>
<dbReference type="Proteomes" id="UP000288388">
    <property type="component" value="Unassembled WGS sequence"/>
</dbReference>
<dbReference type="InterPro" id="IPR050515">
    <property type="entry name" value="Beta-lactam/transpept"/>
</dbReference>
<dbReference type="Gene3D" id="3.90.1310.10">
    <property type="entry name" value="Penicillin-binding protein 2a (Domain 2)"/>
    <property type="match status" value="1"/>
</dbReference>
<dbReference type="Pfam" id="PF00905">
    <property type="entry name" value="Transpeptidase"/>
    <property type="match status" value="1"/>
</dbReference>
<dbReference type="GO" id="GO:0008658">
    <property type="term" value="F:penicillin binding"/>
    <property type="evidence" value="ECO:0007669"/>
    <property type="project" value="InterPro"/>
</dbReference>
<keyword evidence="6" id="KW-0573">Peptidoglycan synthesis</keyword>
<dbReference type="InterPro" id="IPR005311">
    <property type="entry name" value="PBP_dimer"/>
</dbReference>
<evidence type="ECO:0000256" key="1">
    <source>
        <dbReference type="ARBA" id="ARBA00004162"/>
    </source>
</evidence>
<dbReference type="InterPro" id="IPR012338">
    <property type="entry name" value="Beta-lactam/transpept-like"/>
</dbReference>
<dbReference type="GO" id="GO:0071972">
    <property type="term" value="F:peptidoglycan L,D-transpeptidase activity"/>
    <property type="evidence" value="ECO:0007669"/>
    <property type="project" value="TreeGrafter"/>
</dbReference>
<evidence type="ECO:0000313" key="13">
    <source>
        <dbReference type="EMBL" id="RVU94837.1"/>
    </source>
</evidence>
<evidence type="ECO:0000256" key="5">
    <source>
        <dbReference type="ARBA" id="ARBA00022960"/>
    </source>
</evidence>
<dbReference type="GO" id="GO:0005886">
    <property type="term" value="C:plasma membrane"/>
    <property type="evidence" value="ECO:0007669"/>
    <property type="project" value="UniProtKB-SubCell"/>
</dbReference>
<dbReference type="PANTHER" id="PTHR30627:SF2">
    <property type="entry name" value="PEPTIDOGLYCAN D,D-TRANSPEPTIDASE MRDA"/>
    <property type="match status" value="1"/>
</dbReference>
<comment type="subcellular location">
    <subcellularLocation>
        <location evidence="1">Cell membrane</location>
        <topology evidence="1">Single-pass membrane protein</topology>
    </subcellularLocation>
</comment>
<evidence type="ECO:0000256" key="10">
    <source>
        <dbReference type="SAM" id="Phobius"/>
    </source>
</evidence>
<dbReference type="Gene3D" id="3.40.710.10">
    <property type="entry name" value="DD-peptidase/beta-lactamase superfamily"/>
    <property type="match status" value="1"/>
</dbReference>
<protein>
    <submittedName>
        <fullName evidence="13">Penicillin-binding protein 2</fullName>
    </submittedName>
</protein>
<evidence type="ECO:0000256" key="2">
    <source>
        <dbReference type="ARBA" id="ARBA00007171"/>
    </source>
</evidence>
<dbReference type="GO" id="GO:0009252">
    <property type="term" value="P:peptidoglycan biosynthetic process"/>
    <property type="evidence" value="ECO:0007669"/>
    <property type="project" value="UniProtKB-KW"/>
</dbReference>
<evidence type="ECO:0000256" key="4">
    <source>
        <dbReference type="ARBA" id="ARBA00022692"/>
    </source>
</evidence>
<dbReference type="Gene3D" id="1.10.10.1230">
    <property type="entry name" value="Penicillin-binding protein, N-terminal non-catalytic domain, head sub-domain"/>
    <property type="match status" value="1"/>
</dbReference>
<dbReference type="PANTHER" id="PTHR30627">
    <property type="entry name" value="PEPTIDOGLYCAN D,D-TRANSPEPTIDASE"/>
    <property type="match status" value="1"/>
</dbReference>
<dbReference type="SUPFAM" id="SSF56519">
    <property type="entry name" value="Penicillin binding protein dimerisation domain"/>
    <property type="match status" value="1"/>
</dbReference>
<comment type="similarity">
    <text evidence="2">Belongs to the transpeptidase family.</text>
</comment>
<evidence type="ECO:0000256" key="3">
    <source>
        <dbReference type="ARBA" id="ARBA00022475"/>
    </source>
</evidence>
<dbReference type="EMBL" id="RYZS01000001">
    <property type="protein sequence ID" value="RVU94837.1"/>
    <property type="molecule type" value="Genomic_DNA"/>
</dbReference>
<evidence type="ECO:0000256" key="6">
    <source>
        <dbReference type="ARBA" id="ARBA00022984"/>
    </source>
</evidence>
<evidence type="ECO:0000259" key="11">
    <source>
        <dbReference type="Pfam" id="PF00905"/>
    </source>
</evidence>
<keyword evidence="3" id="KW-1003">Cell membrane</keyword>